<keyword evidence="2" id="KW-1185">Reference proteome</keyword>
<reference evidence="1 2" key="1">
    <citation type="submission" date="2023-07" db="EMBL/GenBank/DDBJ databases">
        <title>Sequencing the genomes of 1000 actinobacteria strains.</title>
        <authorList>
            <person name="Klenk H.-P."/>
        </authorList>
    </citation>
    <scope>NUCLEOTIDE SEQUENCE [LARGE SCALE GENOMIC DNA]</scope>
    <source>
        <strain evidence="1 2">DSM 44710</strain>
    </source>
</reference>
<organism evidence="1 2">
    <name type="scientific">Catenuloplanes nepalensis</name>
    <dbReference type="NCBI Taxonomy" id="587533"/>
    <lineage>
        <taxon>Bacteria</taxon>
        <taxon>Bacillati</taxon>
        <taxon>Actinomycetota</taxon>
        <taxon>Actinomycetes</taxon>
        <taxon>Micromonosporales</taxon>
        <taxon>Micromonosporaceae</taxon>
        <taxon>Catenuloplanes</taxon>
    </lineage>
</organism>
<sequence>MTGLRIDPDALAESGTALAAAAERLGDAVAGFRARLTGYGAPWGTDDIGSLIGAAHDEVSAYAFECYQDGLDEIGAAGQDVSLMGETYRAAESTIEADLDAVRRSLGG</sequence>
<evidence type="ECO:0000313" key="1">
    <source>
        <dbReference type="EMBL" id="MDP9794344.1"/>
    </source>
</evidence>
<protein>
    <recommendedName>
        <fullName evidence="3">PE domain-containing protein</fullName>
    </recommendedName>
</protein>
<proteinExistence type="predicted"/>
<comment type="caution">
    <text evidence="1">The sequence shown here is derived from an EMBL/GenBank/DDBJ whole genome shotgun (WGS) entry which is preliminary data.</text>
</comment>
<accession>A0ABT9MSJ0</accession>
<dbReference type="EMBL" id="JAUSRA010000001">
    <property type="protein sequence ID" value="MDP9794344.1"/>
    <property type="molecule type" value="Genomic_DNA"/>
</dbReference>
<dbReference type="Proteomes" id="UP001240984">
    <property type="component" value="Unassembled WGS sequence"/>
</dbReference>
<evidence type="ECO:0008006" key="3">
    <source>
        <dbReference type="Google" id="ProtNLM"/>
    </source>
</evidence>
<dbReference type="RefSeq" id="WP_306829492.1">
    <property type="nucleotide sequence ID" value="NZ_JAUSRA010000001.1"/>
</dbReference>
<name>A0ABT9MSJ0_9ACTN</name>
<gene>
    <name evidence="1" type="ORF">J2S43_002856</name>
</gene>
<evidence type="ECO:0000313" key="2">
    <source>
        <dbReference type="Proteomes" id="UP001240984"/>
    </source>
</evidence>